<proteinExistence type="predicted"/>
<dbReference type="Proteomes" id="UP000191897">
    <property type="component" value="Unassembled WGS sequence"/>
</dbReference>
<reference evidence="1 2" key="1">
    <citation type="submission" date="2016-01" db="EMBL/GenBank/DDBJ databases">
        <authorList>
            <person name="Oliw E.H."/>
        </authorList>
    </citation>
    <scope>NUCLEOTIDE SEQUENCE [LARGE SCALE GENOMIC DNA]</scope>
    <source>
        <strain evidence="1 2">Kerr 14</strain>
    </source>
</reference>
<dbReference type="EMBL" id="FBWC01000027">
    <property type="protein sequence ID" value="CUX57975.1"/>
    <property type="molecule type" value="Genomic_DNA"/>
</dbReference>
<name>A0A1S7RUV5_AGRTU</name>
<dbReference type="AlphaFoldDB" id="A0A1S7RUV5"/>
<dbReference type="RefSeq" id="WP_080866974.1">
    <property type="nucleotide sequence ID" value="NZ_LT009731.1"/>
</dbReference>
<accession>A0A1S7RUV5</accession>
<organism evidence="1 2">
    <name type="scientific">Agrobacterium tumefaciens str. Kerr 14</name>
    <dbReference type="NCBI Taxonomy" id="1183424"/>
    <lineage>
        <taxon>Bacteria</taxon>
        <taxon>Pseudomonadati</taxon>
        <taxon>Pseudomonadota</taxon>
        <taxon>Alphaproteobacteria</taxon>
        <taxon>Hyphomicrobiales</taxon>
        <taxon>Rhizobiaceae</taxon>
        <taxon>Rhizobium/Agrobacterium group</taxon>
        <taxon>Agrobacterium</taxon>
        <taxon>Agrobacterium tumefaciens complex</taxon>
    </lineage>
</organism>
<protein>
    <submittedName>
        <fullName evidence="1">Uncharacterized protein</fullName>
    </submittedName>
</protein>
<evidence type="ECO:0000313" key="2">
    <source>
        <dbReference type="Proteomes" id="UP000191897"/>
    </source>
</evidence>
<gene>
    <name evidence="1" type="ORF">AGR4C_Lc50140</name>
</gene>
<evidence type="ECO:0000313" key="1">
    <source>
        <dbReference type="EMBL" id="CUX57975.1"/>
    </source>
</evidence>
<sequence length="192" mass="21152">MDSFPLTPIRNQEPLIIERLRIAFPKNPFTIERVPQVLSLGEFKRVVKLSPFIGLAWTGMKPDPDNGRMLKGNMLWRLILINSVSSGLEARFKGDKYDIGMDAMVDVASVLLQGVSFDGQGVTNVTLINSVIADGWTDDNVAIAQLDFTFSFATRAAATGKMQPDDFEALGITWSVNGSAETVYDEVQPPQE</sequence>